<evidence type="ECO:0000256" key="1">
    <source>
        <dbReference type="SAM" id="Phobius"/>
    </source>
</evidence>
<protein>
    <submittedName>
        <fullName evidence="2">UDP-sugar pyrophosphorylase</fullName>
    </submittedName>
</protein>
<evidence type="ECO:0000313" key="3">
    <source>
        <dbReference type="Proteomes" id="UP000594638"/>
    </source>
</evidence>
<keyword evidence="1" id="KW-0472">Membrane</keyword>
<dbReference type="EMBL" id="CACTIH010007467">
    <property type="protein sequence ID" value="CAA3014059.1"/>
    <property type="molecule type" value="Genomic_DNA"/>
</dbReference>
<dbReference type="Gramene" id="OE9A052745T1">
    <property type="protein sequence ID" value="OE9A052745C1"/>
    <property type="gene ID" value="OE9A052745"/>
</dbReference>
<proteinExistence type="predicted"/>
<dbReference type="OrthoDB" id="1726142at2759"/>
<sequence length="148" mass="16778">MATSVVGSTADSLSKLHIGGGNDWAFTAPNLLKNLSLLSPELVELAKMLLEMGQSHLFEHWPDPGVDDDEKRNLLNQASFRNSSFLFIFSYFMNFDGKVANTCTLEQMEFLKLRSCFGFGFVFFILLLCTDHIARFKVPYIFSSVKYE</sequence>
<accession>A0A8S0U4X3</accession>
<gene>
    <name evidence="2" type="ORF">OLEA9_A052745</name>
</gene>
<feature type="transmembrane region" description="Helical" evidence="1">
    <location>
        <begin position="116"/>
        <end position="134"/>
    </location>
</feature>
<organism evidence="2 3">
    <name type="scientific">Olea europaea subsp. europaea</name>
    <dbReference type="NCBI Taxonomy" id="158383"/>
    <lineage>
        <taxon>Eukaryota</taxon>
        <taxon>Viridiplantae</taxon>
        <taxon>Streptophyta</taxon>
        <taxon>Embryophyta</taxon>
        <taxon>Tracheophyta</taxon>
        <taxon>Spermatophyta</taxon>
        <taxon>Magnoliopsida</taxon>
        <taxon>eudicotyledons</taxon>
        <taxon>Gunneridae</taxon>
        <taxon>Pentapetalae</taxon>
        <taxon>asterids</taxon>
        <taxon>lamiids</taxon>
        <taxon>Lamiales</taxon>
        <taxon>Oleaceae</taxon>
        <taxon>Oleeae</taxon>
        <taxon>Olea</taxon>
    </lineage>
</organism>
<dbReference type="AlphaFoldDB" id="A0A8S0U4X3"/>
<keyword evidence="3" id="KW-1185">Reference proteome</keyword>
<name>A0A8S0U4X3_OLEEU</name>
<reference evidence="2 3" key="1">
    <citation type="submission" date="2019-12" db="EMBL/GenBank/DDBJ databases">
        <authorList>
            <person name="Alioto T."/>
            <person name="Alioto T."/>
            <person name="Gomez Garrido J."/>
        </authorList>
    </citation>
    <scope>NUCLEOTIDE SEQUENCE [LARGE SCALE GENOMIC DNA]</scope>
</reference>
<comment type="caution">
    <text evidence="2">The sequence shown here is derived from an EMBL/GenBank/DDBJ whole genome shotgun (WGS) entry which is preliminary data.</text>
</comment>
<evidence type="ECO:0000313" key="2">
    <source>
        <dbReference type="EMBL" id="CAA3014059.1"/>
    </source>
</evidence>
<keyword evidence="1" id="KW-0812">Transmembrane</keyword>
<dbReference type="Proteomes" id="UP000594638">
    <property type="component" value="Unassembled WGS sequence"/>
</dbReference>
<keyword evidence="1" id="KW-1133">Transmembrane helix</keyword>